<dbReference type="RefSeq" id="WP_315728571.1">
    <property type="nucleotide sequence ID" value="NZ_JAVUPU010000015.1"/>
</dbReference>
<evidence type="ECO:0000259" key="6">
    <source>
        <dbReference type="Pfam" id="PF04893"/>
    </source>
</evidence>
<organism evidence="7 8">
    <name type="scientific">Sphingosinicella rhizophila</name>
    <dbReference type="NCBI Taxonomy" id="3050082"/>
    <lineage>
        <taxon>Bacteria</taxon>
        <taxon>Pseudomonadati</taxon>
        <taxon>Pseudomonadota</taxon>
        <taxon>Alphaproteobacteria</taxon>
        <taxon>Sphingomonadales</taxon>
        <taxon>Sphingosinicellaceae</taxon>
        <taxon>Sphingosinicella</taxon>
    </lineage>
</organism>
<dbReference type="Proteomes" id="UP001259572">
    <property type="component" value="Unassembled WGS sequence"/>
</dbReference>
<evidence type="ECO:0000313" key="7">
    <source>
        <dbReference type="EMBL" id="MDT9600953.1"/>
    </source>
</evidence>
<keyword evidence="4 5" id="KW-0472">Membrane</keyword>
<protein>
    <submittedName>
        <fullName evidence="7">Yip1 family protein</fullName>
    </submittedName>
</protein>
<feature type="transmembrane region" description="Helical" evidence="5">
    <location>
        <begin position="143"/>
        <end position="163"/>
    </location>
</feature>
<accession>A0ABU3QC56</accession>
<sequence length="214" mass="22277">MATNPTGASPALVERVKNIILQPKAEWPRIDAEPATVGGIYRSYIFILAAITPVAGVIGQLLFPRSFMGITYRPSVGSVLSTAVVQYLMVLLSVYILALIIEALAPNFGGTKDRVQAFKVAAYASTAAWVAGIFNIIPALAWLGLLGGLYSLYLLYLGIPVLMKVSADKAMGYVAAAVIAAILLWIVVGAVVGQVVGSLIGGPGSGAISVQFPG</sequence>
<keyword evidence="3 5" id="KW-1133">Transmembrane helix</keyword>
<name>A0ABU3QC56_9SPHN</name>
<evidence type="ECO:0000256" key="1">
    <source>
        <dbReference type="ARBA" id="ARBA00004141"/>
    </source>
</evidence>
<evidence type="ECO:0000313" key="8">
    <source>
        <dbReference type="Proteomes" id="UP001259572"/>
    </source>
</evidence>
<feature type="transmembrane region" description="Helical" evidence="5">
    <location>
        <begin position="83"/>
        <end position="105"/>
    </location>
</feature>
<comment type="caution">
    <text evidence="7">The sequence shown here is derived from an EMBL/GenBank/DDBJ whole genome shotgun (WGS) entry which is preliminary data.</text>
</comment>
<reference evidence="7 8" key="1">
    <citation type="submission" date="2023-05" db="EMBL/GenBank/DDBJ databases">
        <authorList>
            <person name="Guo Y."/>
        </authorList>
    </citation>
    <scope>NUCLEOTIDE SEQUENCE [LARGE SCALE GENOMIC DNA]</scope>
    <source>
        <strain evidence="7 8">GR2756</strain>
    </source>
</reference>
<evidence type="ECO:0000256" key="2">
    <source>
        <dbReference type="ARBA" id="ARBA00022692"/>
    </source>
</evidence>
<dbReference type="InterPro" id="IPR006977">
    <property type="entry name" value="Yip1_dom"/>
</dbReference>
<comment type="subcellular location">
    <subcellularLocation>
        <location evidence="1">Membrane</location>
        <topology evidence="1">Multi-pass membrane protein</topology>
    </subcellularLocation>
</comment>
<proteinExistence type="predicted"/>
<keyword evidence="8" id="KW-1185">Reference proteome</keyword>
<feature type="domain" description="Yip1" evidence="6">
    <location>
        <begin position="18"/>
        <end position="187"/>
    </location>
</feature>
<feature type="transmembrane region" description="Helical" evidence="5">
    <location>
        <begin position="117"/>
        <end position="137"/>
    </location>
</feature>
<evidence type="ECO:0000256" key="3">
    <source>
        <dbReference type="ARBA" id="ARBA00022989"/>
    </source>
</evidence>
<gene>
    <name evidence="7" type="ORF">RQX22_18520</name>
</gene>
<feature type="transmembrane region" description="Helical" evidence="5">
    <location>
        <begin position="170"/>
        <end position="192"/>
    </location>
</feature>
<evidence type="ECO:0000256" key="5">
    <source>
        <dbReference type="SAM" id="Phobius"/>
    </source>
</evidence>
<keyword evidence="2 5" id="KW-0812">Transmembrane</keyword>
<dbReference type="EMBL" id="JAVUPU010000015">
    <property type="protein sequence ID" value="MDT9600953.1"/>
    <property type="molecule type" value="Genomic_DNA"/>
</dbReference>
<feature type="transmembrane region" description="Helical" evidence="5">
    <location>
        <begin position="44"/>
        <end position="63"/>
    </location>
</feature>
<evidence type="ECO:0000256" key="4">
    <source>
        <dbReference type="ARBA" id="ARBA00023136"/>
    </source>
</evidence>
<dbReference type="Pfam" id="PF04893">
    <property type="entry name" value="Yip1"/>
    <property type="match status" value="1"/>
</dbReference>